<reference evidence="2" key="1">
    <citation type="submission" date="2022-11" db="UniProtKB">
        <authorList>
            <consortium name="WormBaseParasite"/>
        </authorList>
    </citation>
    <scope>IDENTIFICATION</scope>
</reference>
<accession>A0A914RI92</accession>
<evidence type="ECO:0000313" key="1">
    <source>
        <dbReference type="Proteomes" id="UP000887564"/>
    </source>
</evidence>
<dbReference type="WBParaSite" id="PEQ_0000625101-mRNA-1">
    <property type="protein sequence ID" value="PEQ_0000625101-mRNA-1"/>
    <property type="gene ID" value="PEQ_0000625101"/>
</dbReference>
<protein>
    <submittedName>
        <fullName evidence="2">Uncharacterized protein</fullName>
    </submittedName>
</protein>
<keyword evidence="1" id="KW-1185">Reference proteome</keyword>
<organism evidence="1 2">
    <name type="scientific">Parascaris equorum</name>
    <name type="common">Equine roundworm</name>
    <dbReference type="NCBI Taxonomy" id="6256"/>
    <lineage>
        <taxon>Eukaryota</taxon>
        <taxon>Metazoa</taxon>
        <taxon>Ecdysozoa</taxon>
        <taxon>Nematoda</taxon>
        <taxon>Chromadorea</taxon>
        <taxon>Rhabditida</taxon>
        <taxon>Spirurina</taxon>
        <taxon>Ascaridomorpha</taxon>
        <taxon>Ascaridoidea</taxon>
        <taxon>Ascarididae</taxon>
        <taxon>Parascaris</taxon>
    </lineage>
</organism>
<evidence type="ECO:0000313" key="2">
    <source>
        <dbReference type="WBParaSite" id="PEQ_0000625101-mRNA-1"/>
    </source>
</evidence>
<name>A0A914RI92_PAREQ</name>
<sequence>MRRPFISILVDGREMDQLDVFHLVRIRTSRREYLNQITVCRSETHQQRVVILTFFQHIIKGNPCSKKPQMVVSVETIEELPNAAKP</sequence>
<dbReference type="AlphaFoldDB" id="A0A914RI92"/>
<dbReference type="Proteomes" id="UP000887564">
    <property type="component" value="Unplaced"/>
</dbReference>
<proteinExistence type="predicted"/>